<protein>
    <submittedName>
        <fullName evidence="1">Uncharacterized protein</fullName>
    </submittedName>
</protein>
<dbReference type="RefSeq" id="WP_091984989.1">
    <property type="nucleotide sequence ID" value="NZ_FOLO01000021.1"/>
</dbReference>
<gene>
    <name evidence="1" type="ORF">SAMN02745724_02790</name>
</gene>
<proteinExistence type="predicted"/>
<sequence length="62" mass="6961">MKLKLNKKKIKNLSKDTTILPSDMTPQVAGGRAIPETEWCPTQQASCVDECWWTHGANQTCK</sequence>
<reference evidence="1 2" key="1">
    <citation type="submission" date="2016-10" db="EMBL/GenBank/DDBJ databases">
        <authorList>
            <person name="de Groot N.N."/>
        </authorList>
    </citation>
    <scope>NUCLEOTIDE SEQUENCE [LARGE SCALE GENOMIC DNA]</scope>
    <source>
        <strain evidence="1 2">DSM 6059</strain>
    </source>
</reference>
<keyword evidence="2" id="KW-1185">Reference proteome</keyword>
<organism evidence="1 2">
    <name type="scientific">Pseudoalteromonas denitrificans DSM 6059</name>
    <dbReference type="NCBI Taxonomy" id="1123010"/>
    <lineage>
        <taxon>Bacteria</taxon>
        <taxon>Pseudomonadati</taxon>
        <taxon>Pseudomonadota</taxon>
        <taxon>Gammaproteobacteria</taxon>
        <taxon>Alteromonadales</taxon>
        <taxon>Pseudoalteromonadaceae</taxon>
        <taxon>Pseudoalteromonas</taxon>
    </lineage>
</organism>
<dbReference type="AlphaFoldDB" id="A0A1I1MZ97"/>
<dbReference type="EMBL" id="FOLO01000021">
    <property type="protein sequence ID" value="SFC87903.1"/>
    <property type="molecule type" value="Genomic_DNA"/>
</dbReference>
<evidence type="ECO:0000313" key="2">
    <source>
        <dbReference type="Proteomes" id="UP000198862"/>
    </source>
</evidence>
<dbReference type="Proteomes" id="UP000198862">
    <property type="component" value="Unassembled WGS sequence"/>
</dbReference>
<name>A0A1I1MZ97_9GAMM</name>
<evidence type="ECO:0000313" key="1">
    <source>
        <dbReference type="EMBL" id="SFC87903.1"/>
    </source>
</evidence>
<accession>A0A1I1MZ97</accession>